<gene>
    <name evidence="1" type="ORF">ERS852540_02612</name>
</gene>
<evidence type="ECO:0000313" key="1">
    <source>
        <dbReference type="EMBL" id="CUQ92849.1"/>
    </source>
</evidence>
<sequence>MIFSELYSAYYNTVARIITAAFDKNTTEKDLDRIVSENAFSESVLTIMPSLKSGKWKLLDGNLRPLLKHEPTMPLTLLQKRWLKAVSLDKRVRLFDVQFPDLSDVEPLYTEDDYKVYDKYSDGDDFGDEGYIARFRLIYYAVKNDLPIIARLNNRYGKEATLRFFPKGFEYSEKDDKIRVIMDGCKYRQLNLGRIINCQLYTGTGRWNEKPETMQIRELTLQINDERNALERVMLHFAHFEKQAERVGDNKYLLHLKYYATDETEIVIRVLSFGPCVKVISPDSFVGLIKERLEEQMACGEV</sequence>
<organism evidence="1 2">
    <name type="scientific">[Eubacterium] siraeum</name>
    <dbReference type="NCBI Taxonomy" id="39492"/>
    <lineage>
        <taxon>Bacteria</taxon>
        <taxon>Bacillati</taxon>
        <taxon>Bacillota</taxon>
        <taxon>Clostridia</taxon>
        <taxon>Eubacteriales</taxon>
        <taxon>Oscillospiraceae</taxon>
        <taxon>Oscillospiraceae incertae sedis</taxon>
    </lineage>
</organism>
<dbReference type="OrthoDB" id="9815009at2"/>
<dbReference type="Proteomes" id="UP000095662">
    <property type="component" value="Unassembled WGS sequence"/>
</dbReference>
<accession>A0A175A7F5</accession>
<dbReference type="AlphaFoldDB" id="A0A175A7F5"/>
<evidence type="ECO:0000313" key="2">
    <source>
        <dbReference type="Proteomes" id="UP000095662"/>
    </source>
</evidence>
<evidence type="ECO:0008006" key="3">
    <source>
        <dbReference type="Google" id="ProtNLM"/>
    </source>
</evidence>
<protein>
    <recommendedName>
        <fullName evidence="3">WYL domain-containing protein</fullName>
    </recommendedName>
</protein>
<dbReference type="STRING" id="39492.ERS852540_02612"/>
<dbReference type="EMBL" id="CZBY01000037">
    <property type="protein sequence ID" value="CUQ92849.1"/>
    <property type="molecule type" value="Genomic_DNA"/>
</dbReference>
<name>A0A175A7F5_9FIRM</name>
<proteinExistence type="predicted"/>
<reference evidence="1 2" key="1">
    <citation type="submission" date="2015-09" db="EMBL/GenBank/DDBJ databases">
        <authorList>
            <consortium name="Pathogen Informatics"/>
        </authorList>
    </citation>
    <scope>NUCLEOTIDE SEQUENCE [LARGE SCALE GENOMIC DNA]</scope>
    <source>
        <strain evidence="1 2">2789STDY5834928</strain>
    </source>
</reference>